<evidence type="ECO:0000313" key="2">
    <source>
        <dbReference type="EMBL" id="KAJ1145170.1"/>
    </source>
</evidence>
<feature type="region of interest" description="Disordered" evidence="1">
    <location>
        <begin position="91"/>
        <end position="159"/>
    </location>
</feature>
<evidence type="ECO:0000256" key="1">
    <source>
        <dbReference type="SAM" id="MobiDB-lite"/>
    </source>
</evidence>
<accession>A0AAV7QYU0</accession>
<proteinExistence type="predicted"/>
<gene>
    <name evidence="2" type="ORF">NDU88_011461</name>
</gene>
<organism evidence="2 3">
    <name type="scientific">Pleurodeles waltl</name>
    <name type="common">Iberian ribbed newt</name>
    <dbReference type="NCBI Taxonomy" id="8319"/>
    <lineage>
        <taxon>Eukaryota</taxon>
        <taxon>Metazoa</taxon>
        <taxon>Chordata</taxon>
        <taxon>Craniata</taxon>
        <taxon>Vertebrata</taxon>
        <taxon>Euteleostomi</taxon>
        <taxon>Amphibia</taxon>
        <taxon>Batrachia</taxon>
        <taxon>Caudata</taxon>
        <taxon>Salamandroidea</taxon>
        <taxon>Salamandridae</taxon>
        <taxon>Pleurodelinae</taxon>
        <taxon>Pleurodeles</taxon>
    </lineage>
</organism>
<dbReference type="EMBL" id="JANPWB010000010">
    <property type="protein sequence ID" value="KAJ1145170.1"/>
    <property type="molecule type" value="Genomic_DNA"/>
</dbReference>
<name>A0AAV7QYU0_PLEWA</name>
<evidence type="ECO:0000313" key="3">
    <source>
        <dbReference type="Proteomes" id="UP001066276"/>
    </source>
</evidence>
<sequence length="159" mass="17046">MMRRPDLTSPAHLRGSSKITFPRPVGVHRSLRNRARAQLPAATRYYGPLLSPIRRTPGQARQRFKCWGAPPRSQGTGSCLYTRALRLTNLAPRCPGREAPPVTGHREAPLTPQSPQPPGAGPRSYLQLSGGPRKAPRPSIPGALATRGAKGKARAAAAP</sequence>
<reference evidence="2" key="1">
    <citation type="journal article" date="2022" name="bioRxiv">
        <title>Sequencing and chromosome-scale assembly of the giantPleurodeles waltlgenome.</title>
        <authorList>
            <person name="Brown T."/>
            <person name="Elewa A."/>
            <person name="Iarovenko S."/>
            <person name="Subramanian E."/>
            <person name="Araus A.J."/>
            <person name="Petzold A."/>
            <person name="Susuki M."/>
            <person name="Suzuki K.-i.T."/>
            <person name="Hayashi T."/>
            <person name="Toyoda A."/>
            <person name="Oliveira C."/>
            <person name="Osipova E."/>
            <person name="Leigh N.D."/>
            <person name="Simon A."/>
            <person name="Yun M.H."/>
        </authorList>
    </citation>
    <scope>NUCLEOTIDE SEQUENCE</scope>
    <source>
        <strain evidence="2">20211129_DDA</strain>
        <tissue evidence="2">Liver</tissue>
    </source>
</reference>
<dbReference type="Proteomes" id="UP001066276">
    <property type="component" value="Chromosome 6"/>
</dbReference>
<dbReference type="AlphaFoldDB" id="A0AAV7QYU0"/>
<comment type="caution">
    <text evidence="2">The sequence shown here is derived from an EMBL/GenBank/DDBJ whole genome shotgun (WGS) entry which is preliminary data.</text>
</comment>
<feature type="compositionally biased region" description="Low complexity" evidence="1">
    <location>
        <begin position="142"/>
        <end position="159"/>
    </location>
</feature>
<feature type="region of interest" description="Disordered" evidence="1">
    <location>
        <begin position="1"/>
        <end position="21"/>
    </location>
</feature>
<keyword evidence="3" id="KW-1185">Reference proteome</keyword>
<protein>
    <submittedName>
        <fullName evidence="2">Uncharacterized protein</fullName>
    </submittedName>
</protein>